<keyword evidence="2" id="KW-0732">Signal</keyword>
<organism evidence="4 5">
    <name type="scientific">Collimonas pratensis</name>
    <dbReference type="NCBI Taxonomy" id="279113"/>
    <lineage>
        <taxon>Bacteria</taxon>
        <taxon>Pseudomonadati</taxon>
        <taxon>Pseudomonadota</taxon>
        <taxon>Betaproteobacteria</taxon>
        <taxon>Burkholderiales</taxon>
        <taxon>Oxalobacteraceae</taxon>
        <taxon>Collimonas</taxon>
    </lineage>
</organism>
<evidence type="ECO:0000313" key="4">
    <source>
        <dbReference type="EMBL" id="AMP06859.1"/>
    </source>
</evidence>
<dbReference type="Proteomes" id="UP000074561">
    <property type="component" value="Chromosome"/>
</dbReference>
<feature type="chain" id="PRO_5007229798" evidence="2">
    <location>
        <begin position="18"/>
        <end position="496"/>
    </location>
</feature>
<dbReference type="RefSeq" id="WP_082793098.1">
    <property type="nucleotide sequence ID" value="NZ_CP013234.1"/>
</dbReference>
<keyword evidence="2" id="KW-0449">Lipoprotein</keyword>
<proteinExistence type="inferred from homology"/>
<dbReference type="PANTHER" id="PTHR30203">
    <property type="entry name" value="OUTER MEMBRANE CATION EFFLUX PROTEIN"/>
    <property type="match status" value="1"/>
</dbReference>
<dbReference type="EMBL" id="CP013234">
    <property type="protein sequence ID" value="AMP06859.1"/>
    <property type="molecule type" value="Genomic_DNA"/>
</dbReference>
<evidence type="ECO:0000256" key="1">
    <source>
        <dbReference type="ARBA" id="ARBA00007613"/>
    </source>
</evidence>
<accession>A0A127Q9W9</accession>
<dbReference type="PANTHER" id="PTHR30203:SF29">
    <property type="entry name" value="PROTEIN CYAE"/>
    <property type="match status" value="1"/>
</dbReference>
<gene>
    <name evidence="4" type="ORF">CPter91_4553</name>
</gene>
<dbReference type="PATRIC" id="fig|279113.9.peg.4511"/>
<dbReference type="NCBIfam" id="TIGR01845">
    <property type="entry name" value="outer_NodT"/>
    <property type="match status" value="1"/>
</dbReference>
<comment type="subcellular location">
    <subcellularLocation>
        <location evidence="2">Cell membrane</location>
        <topology evidence="2">Lipid-anchor</topology>
    </subcellularLocation>
</comment>
<evidence type="ECO:0000256" key="2">
    <source>
        <dbReference type="RuleBase" id="RU362097"/>
    </source>
</evidence>
<dbReference type="GO" id="GO:0005886">
    <property type="term" value="C:plasma membrane"/>
    <property type="evidence" value="ECO:0007669"/>
    <property type="project" value="UniProtKB-SubCell"/>
</dbReference>
<evidence type="ECO:0000313" key="5">
    <source>
        <dbReference type="Proteomes" id="UP000074561"/>
    </source>
</evidence>
<dbReference type="SUPFAM" id="SSF56954">
    <property type="entry name" value="Outer membrane efflux proteins (OEP)"/>
    <property type="match status" value="1"/>
</dbReference>
<keyword evidence="2" id="KW-0472">Membrane</keyword>
<dbReference type="InterPro" id="IPR003423">
    <property type="entry name" value="OMP_efflux"/>
</dbReference>
<dbReference type="InterPro" id="IPR010131">
    <property type="entry name" value="MdtP/NodT-like"/>
</dbReference>
<feature type="signal peptide" evidence="2">
    <location>
        <begin position="1"/>
        <end position="17"/>
    </location>
</feature>
<protein>
    <submittedName>
        <fullName evidence="4">Efflux transporter, outer membrane factor (OMF) lipo, NodT family protein</fullName>
    </submittedName>
</protein>
<keyword evidence="2" id="KW-0812">Transmembrane</keyword>
<dbReference type="Gene3D" id="2.20.200.10">
    <property type="entry name" value="Outer membrane efflux proteins (OEP)"/>
    <property type="match status" value="1"/>
</dbReference>
<keyword evidence="2" id="KW-1134">Transmembrane beta strand</keyword>
<dbReference type="OrthoDB" id="9770517at2"/>
<evidence type="ECO:0000256" key="3">
    <source>
        <dbReference type="SAM" id="MobiDB-lite"/>
    </source>
</evidence>
<dbReference type="Gene3D" id="1.20.1600.10">
    <property type="entry name" value="Outer membrane efflux proteins (OEP)"/>
    <property type="match status" value="1"/>
</dbReference>
<feature type="region of interest" description="Disordered" evidence="3">
    <location>
        <begin position="476"/>
        <end position="496"/>
    </location>
</feature>
<dbReference type="STRING" id="279113.CPter91_4553"/>
<keyword evidence="2" id="KW-0564">Palmitate</keyword>
<reference evidence="4 5" key="1">
    <citation type="submission" date="2015-11" db="EMBL/GenBank/DDBJ databases">
        <title>Exploring the genomic traits of fungus-feeding bacterial genus Collimonas.</title>
        <authorList>
            <person name="Song C."/>
            <person name="Schmidt R."/>
            <person name="de Jager V."/>
            <person name="Krzyzanowska D."/>
            <person name="Jongedijk E."/>
            <person name="Cankar K."/>
            <person name="Beekwilder J."/>
            <person name="van Veen A."/>
            <person name="de Boer W."/>
            <person name="van Veen J.A."/>
            <person name="Garbeva P."/>
        </authorList>
    </citation>
    <scope>NUCLEOTIDE SEQUENCE [LARGE SCALE GENOMIC DNA]</scope>
    <source>
        <strain evidence="4 5">Ter91</strain>
    </source>
</reference>
<dbReference type="Pfam" id="PF02321">
    <property type="entry name" value="OEP"/>
    <property type="match status" value="2"/>
</dbReference>
<feature type="compositionally biased region" description="Low complexity" evidence="3">
    <location>
        <begin position="477"/>
        <end position="496"/>
    </location>
</feature>
<dbReference type="GO" id="GO:0015562">
    <property type="term" value="F:efflux transmembrane transporter activity"/>
    <property type="evidence" value="ECO:0007669"/>
    <property type="project" value="InterPro"/>
</dbReference>
<dbReference type="AlphaFoldDB" id="A0A127Q9W9"/>
<sequence length="496" mass="52366">MRLLKMLGSVPLLSVIAGCVVGPTYQVPSPTTSSQAVLPQFQGALPKPEAGATDLTRWWSQFDDPLVAELIATAEASNPSVAQALARIKQARATAGSAGSALYPSVAADASSTRSKSLSGVTGGFGSPTIVSTNSSATFDASWELDLFGGKRKTAEAANARLFARDADWYGAKVSLAAEVGSTLVDYRACVATAAMLAQDLKSREQTAQLTALKVKAGFTAPADGALINGSTADARQKLVVQRTECDLNVKALVALTDIPEPLLRTKLATNERLPTPRAFVVESVPAQALSQRPDIAVAERELAAASAEINVAEANRYPGISLLGSIGIGGFRFDGSSSRSDTWSFGPSLKLPLFDAGLRKAQVDLAQGRYDEAYAGYQLQVRTAAREIEEALVRLDAAARREDDAALAAKEYESYFRANDDKFKAGSGSLFELEDARRTFLAAQTTQISVQHDHVTAWIALYKALGGGWRNQTEQAALPAAPAGSPNAAPNSDRS</sequence>
<name>A0A127Q9W9_9BURK</name>
<dbReference type="KEGG" id="cpra:CPter91_4553"/>
<comment type="similarity">
    <text evidence="1 2">Belongs to the outer membrane factor (OMF) (TC 1.B.17) family.</text>
</comment>
<dbReference type="PROSITE" id="PS51257">
    <property type="entry name" value="PROKAR_LIPOPROTEIN"/>
    <property type="match status" value="1"/>
</dbReference>